<name>A0A1X6MKY2_9APHY</name>
<gene>
    <name evidence="2" type="ORF">POSPLADRAFT_1062521</name>
</gene>
<dbReference type="Proteomes" id="UP000194127">
    <property type="component" value="Unassembled WGS sequence"/>
</dbReference>
<feature type="region of interest" description="Disordered" evidence="1">
    <location>
        <begin position="191"/>
        <end position="217"/>
    </location>
</feature>
<dbReference type="GeneID" id="36326474"/>
<accession>A0A1X6MKY2</accession>
<evidence type="ECO:0000256" key="1">
    <source>
        <dbReference type="SAM" id="MobiDB-lite"/>
    </source>
</evidence>
<dbReference type="OrthoDB" id="2799468at2759"/>
<organism evidence="2 3">
    <name type="scientific">Postia placenta MAD-698-R-SB12</name>
    <dbReference type="NCBI Taxonomy" id="670580"/>
    <lineage>
        <taxon>Eukaryota</taxon>
        <taxon>Fungi</taxon>
        <taxon>Dikarya</taxon>
        <taxon>Basidiomycota</taxon>
        <taxon>Agaricomycotina</taxon>
        <taxon>Agaricomycetes</taxon>
        <taxon>Polyporales</taxon>
        <taxon>Adustoporiaceae</taxon>
        <taxon>Rhodonia</taxon>
    </lineage>
</organism>
<sequence>MSSNESYVIIATNQNSQSFGSGRIDLKNIGEAEARKLMSAEHRALGYRPPPGSLAATAQAEAAMHPQATVGLPEQVLVEAAVEDAIRLEEQRTAGIDLNQVGEAEARKLMSEEHRALGYRPPSGSLAAQAQGAAAKHPDATVRTDPHDLQRAAVEDAAQIAKDKKGGVDLNNIGEAEARKLFSEEHKALGYRPPPGSLAAEAQSAATKHPDGSNGRDAATLTKAAVDDARAVETRSQAGEPPVSPLVSSALNFRPTNGALAVEAQSFVDTYMGGPNTKGVALGIQY</sequence>
<dbReference type="STRING" id="670580.A0A1X6MKY2"/>
<evidence type="ECO:0000313" key="3">
    <source>
        <dbReference type="Proteomes" id="UP000194127"/>
    </source>
</evidence>
<keyword evidence="3" id="KW-1185">Reference proteome</keyword>
<reference evidence="2 3" key="1">
    <citation type="submission" date="2017-04" db="EMBL/GenBank/DDBJ databases">
        <title>Genome Sequence of the Model Brown-Rot Fungus Postia placenta SB12.</title>
        <authorList>
            <consortium name="DOE Joint Genome Institute"/>
            <person name="Gaskell J."/>
            <person name="Kersten P."/>
            <person name="Larrondo L.F."/>
            <person name="Canessa P."/>
            <person name="Martinez D."/>
            <person name="Hibbett D."/>
            <person name="Schmoll M."/>
            <person name="Kubicek C.P."/>
            <person name="Martinez A.T."/>
            <person name="Yadav J."/>
            <person name="Master E."/>
            <person name="Magnuson J.K."/>
            <person name="James T."/>
            <person name="Yaver D."/>
            <person name="Berka R."/>
            <person name="Labutti K."/>
            <person name="Lipzen A."/>
            <person name="Aerts A."/>
            <person name="Barry K."/>
            <person name="Henrissat B."/>
            <person name="Blanchette R."/>
            <person name="Grigoriev I."/>
            <person name="Cullen D."/>
        </authorList>
    </citation>
    <scope>NUCLEOTIDE SEQUENCE [LARGE SCALE GENOMIC DNA]</scope>
    <source>
        <strain evidence="2 3">MAD-698-R-SB12</strain>
    </source>
</reference>
<dbReference type="RefSeq" id="XP_024333497.1">
    <property type="nucleotide sequence ID" value="XM_024481524.1"/>
</dbReference>
<dbReference type="AlphaFoldDB" id="A0A1X6MKY2"/>
<evidence type="ECO:0000313" key="2">
    <source>
        <dbReference type="EMBL" id="OSX56703.1"/>
    </source>
</evidence>
<protein>
    <recommendedName>
        <fullName evidence="4">SMP domain-containing protein</fullName>
    </recommendedName>
</protein>
<evidence type="ECO:0008006" key="4">
    <source>
        <dbReference type="Google" id="ProtNLM"/>
    </source>
</evidence>
<proteinExistence type="predicted"/>
<feature type="region of interest" description="Disordered" evidence="1">
    <location>
        <begin position="123"/>
        <end position="142"/>
    </location>
</feature>
<dbReference type="EMBL" id="KZ110612">
    <property type="protein sequence ID" value="OSX56703.1"/>
    <property type="molecule type" value="Genomic_DNA"/>
</dbReference>